<dbReference type="OrthoDB" id="9778875at2"/>
<dbReference type="InterPro" id="IPR020846">
    <property type="entry name" value="MFS_dom"/>
</dbReference>
<dbReference type="PANTHER" id="PTHR23501:SF154">
    <property type="entry name" value="MULTIDRUG-EFFLUX TRANSPORTER RV1634-RELATED"/>
    <property type="match status" value="1"/>
</dbReference>
<dbReference type="RefSeq" id="WP_006502147.1">
    <property type="nucleotide sequence ID" value="NZ_BAGZ01000005.1"/>
</dbReference>
<evidence type="ECO:0000256" key="5">
    <source>
        <dbReference type="SAM" id="Phobius"/>
    </source>
</evidence>
<feature type="transmembrane region" description="Helical" evidence="5">
    <location>
        <begin position="133"/>
        <end position="154"/>
    </location>
</feature>
<feature type="transmembrane region" description="Helical" evidence="5">
    <location>
        <begin position="45"/>
        <end position="63"/>
    </location>
</feature>
<evidence type="ECO:0000313" key="8">
    <source>
        <dbReference type="Proteomes" id="UP000008495"/>
    </source>
</evidence>
<dbReference type="AlphaFoldDB" id="K6VPU6"/>
<dbReference type="Gene3D" id="1.20.1250.20">
    <property type="entry name" value="MFS general substrate transporter like domains"/>
    <property type="match status" value="2"/>
</dbReference>
<sequence length="471" mass="48280">MPVLGEGYRAVTLSVLGLTTVIAFETMAIATAMPKVTEDLAAGSAYGLAFSLMFTGQLLGNVVAGVSTRRSSPMLTLWTGISLFALGSVLAGSAPAFSFLLAGRLLAGLGAGLTIVANYVVIGAIYPVSTRPVIFGWLSASWVVPSVVSPLLAALLTESWGWRSVFLLVAPLTAVGSVGIRHAHRLLDSAPEPEYLDGIPPPHPARQLSTFRTMFFGLTMTLGAGLFQAGTSLPHLPRTIAVVSAVIGLLLLGLAVPPLLPAGTLRSRPGQPSVILARFLFMASFDGTIAFIPLMFVTCRDVELAAAGALLALASLGWAAGSFLQSRPRMSNQGKILIATGAALLSGATFGILALDLTDGPIWAFAVSIATVGLAMGIGVTATSVLALELAPRGGHSAASSSLQIADVLGSVLGIAASSGVYAVTTSAGMAVADVFPLVWVVNAVIALPALICAQRLAPRGLSETVRISRC</sequence>
<keyword evidence="8" id="KW-1185">Reference proteome</keyword>
<dbReference type="Proteomes" id="UP000008495">
    <property type="component" value="Unassembled WGS sequence"/>
</dbReference>
<evidence type="ECO:0000256" key="3">
    <source>
        <dbReference type="ARBA" id="ARBA00022989"/>
    </source>
</evidence>
<evidence type="ECO:0000256" key="1">
    <source>
        <dbReference type="ARBA" id="ARBA00004651"/>
    </source>
</evidence>
<gene>
    <name evidence="7" type="ORF">AUCHE_05_03040</name>
</gene>
<feature type="transmembrane region" description="Helical" evidence="5">
    <location>
        <begin position="105"/>
        <end position="126"/>
    </location>
</feature>
<feature type="transmembrane region" description="Helical" evidence="5">
    <location>
        <begin position="361"/>
        <end position="388"/>
    </location>
</feature>
<evidence type="ECO:0000259" key="6">
    <source>
        <dbReference type="PROSITE" id="PS50850"/>
    </source>
</evidence>
<feature type="transmembrane region" description="Helical" evidence="5">
    <location>
        <begin position="408"/>
        <end position="432"/>
    </location>
</feature>
<accession>K6VPU6</accession>
<dbReference type="GO" id="GO:0005886">
    <property type="term" value="C:plasma membrane"/>
    <property type="evidence" value="ECO:0007669"/>
    <property type="project" value="UniProtKB-SubCell"/>
</dbReference>
<feature type="transmembrane region" description="Helical" evidence="5">
    <location>
        <begin position="160"/>
        <end position="180"/>
    </location>
</feature>
<feature type="transmembrane region" description="Helical" evidence="5">
    <location>
        <begin position="239"/>
        <end position="263"/>
    </location>
</feature>
<evidence type="ECO:0000313" key="7">
    <source>
        <dbReference type="EMBL" id="GAB77395.1"/>
    </source>
</evidence>
<organism evidence="7 8">
    <name type="scientific">Austwickia chelonae NBRC 105200</name>
    <dbReference type="NCBI Taxonomy" id="1184607"/>
    <lineage>
        <taxon>Bacteria</taxon>
        <taxon>Bacillati</taxon>
        <taxon>Actinomycetota</taxon>
        <taxon>Actinomycetes</taxon>
        <taxon>Micrococcales</taxon>
        <taxon>Dermatophilaceae</taxon>
        <taxon>Austwickia</taxon>
    </lineage>
</organism>
<dbReference type="STRING" id="100225.SAMN05421595_1226"/>
<name>K6VPU6_9MICO</name>
<protein>
    <submittedName>
        <fullName evidence="7">Putative major facilitator superfamily transporter</fullName>
    </submittedName>
</protein>
<feature type="transmembrane region" description="Helical" evidence="5">
    <location>
        <begin position="75"/>
        <end position="99"/>
    </location>
</feature>
<dbReference type="PROSITE" id="PS50850">
    <property type="entry name" value="MFS"/>
    <property type="match status" value="1"/>
</dbReference>
<dbReference type="EMBL" id="BAGZ01000005">
    <property type="protein sequence ID" value="GAB77395.1"/>
    <property type="molecule type" value="Genomic_DNA"/>
</dbReference>
<feature type="transmembrane region" description="Helical" evidence="5">
    <location>
        <begin position="12"/>
        <end position="33"/>
    </location>
</feature>
<feature type="transmembrane region" description="Helical" evidence="5">
    <location>
        <begin position="336"/>
        <end position="355"/>
    </location>
</feature>
<keyword evidence="2 5" id="KW-0812">Transmembrane</keyword>
<dbReference type="eggNOG" id="COG0477">
    <property type="taxonomic scope" value="Bacteria"/>
</dbReference>
<comment type="subcellular location">
    <subcellularLocation>
        <location evidence="1">Cell membrane</location>
        <topology evidence="1">Multi-pass membrane protein</topology>
    </subcellularLocation>
</comment>
<evidence type="ECO:0000256" key="4">
    <source>
        <dbReference type="ARBA" id="ARBA00023136"/>
    </source>
</evidence>
<keyword evidence="3 5" id="KW-1133">Transmembrane helix</keyword>
<comment type="caution">
    <text evidence="7">The sequence shown here is derived from an EMBL/GenBank/DDBJ whole genome shotgun (WGS) entry which is preliminary data.</text>
</comment>
<reference evidence="7 8" key="1">
    <citation type="submission" date="2012-08" db="EMBL/GenBank/DDBJ databases">
        <title>Whole genome shotgun sequence of Austwickia chelonae NBRC 105200.</title>
        <authorList>
            <person name="Yoshida I."/>
            <person name="Hosoyama A."/>
            <person name="Tsuchikane K."/>
            <person name="Katsumata H."/>
            <person name="Ando Y."/>
            <person name="Ohji S."/>
            <person name="Hamada M."/>
            <person name="Tamura T."/>
            <person name="Yamazoe A."/>
            <person name="Yamazaki S."/>
            <person name="Fujita N."/>
        </authorList>
    </citation>
    <scope>NUCLEOTIDE SEQUENCE [LARGE SCALE GENOMIC DNA]</scope>
    <source>
        <strain evidence="7 8">NBRC 105200</strain>
    </source>
</reference>
<dbReference type="PANTHER" id="PTHR23501">
    <property type="entry name" value="MAJOR FACILITATOR SUPERFAMILY"/>
    <property type="match status" value="1"/>
</dbReference>
<feature type="transmembrane region" description="Helical" evidence="5">
    <location>
        <begin position="214"/>
        <end position="233"/>
    </location>
</feature>
<dbReference type="InterPro" id="IPR036259">
    <property type="entry name" value="MFS_trans_sf"/>
</dbReference>
<dbReference type="GO" id="GO:0022857">
    <property type="term" value="F:transmembrane transporter activity"/>
    <property type="evidence" value="ECO:0007669"/>
    <property type="project" value="InterPro"/>
</dbReference>
<feature type="domain" description="Major facilitator superfamily (MFS) profile" evidence="6">
    <location>
        <begin position="11"/>
        <end position="462"/>
    </location>
</feature>
<dbReference type="SUPFAM" id="SSF103473">
    <property type="entry name" value="MFS general substrate transporter"/>
    <property type="match status" value="1"/>
</dbReference>
<feature type="transmembrane region" description="Helical" evidence="5">
    <location>
        <begin position="438"/>
        <end position="458"/>
    </location>
</feature>
<feature type="transmembrane region" description="Helical" evidence="5">
    <location>
        <begin position="304"/>
        <end position="324"/>
    </location>
</feature>
<feature type="transmembrane region" description="Helical" evidence="5">
    <location>
        <begin position="275"/>
        <end position="298"/>
    </location>
</feature>
<keyword evidence="4 5" id="KW-0472">Membrane</keyword>
<dbReference type="Pfam" id="PF07690">
    <property type="entry name" value="MFS_1"/>
    <property type="match status" value="1"/>
</dbReference>
<proteinExistence type="predicted"/>
<evidence type="ECO:0000256" key="2">
    <source>
        <dbReference type="ARBA" id="ARBA00022692"/>
    </source>
</evidence>
<dbReference type="InterPro" id="IPR011701">
    <property type="entry name" value="MFS"/>
</dbReference>